<dbReference type="InterPro" id="IPR003594">
    <property type="entry name" value="HATPase_dom"/>
</dbReference>
<evidence type="ECO:0000313" key="3">
    <source>
        <dbReference type="EMBL" id="MBB5079414.1"/>
    </source>
</evidence>
<evidence type="ECO:0000256" key="1">
    <source>
        <dbReference type="ARBA" id="ARBA00022527"/>
    </source>
</evidence>
<protein>
    <submittedName>
        <fullName evidence="3">Anti-sigma regulatory factor (Ser/Thr protein kinase)</fullName>
    </submittedName>
</protein>
<keyword evidence="1" id="KW-0723">Serine/threonine-protein kinase</keyword>
<dbReference type="Gene3D" id="3.30.565.10">
    <property type="entry name" value="Histidine kinase-like ATPase, C-terminal domain"/>
    <property type="match status" value="1"/>
</dbReference>
<dbReference type="InterPro" id="IPR050267">
    <property type="entry name" value="Anti-sigma-factor_SerPK"/>
</dbReference>
<gene>
    <name evidence="3" type="ORF">HNR40_004900</name>
</gene>
<name>A0A7W8A5J9_9ACTN</name>
<dbReference type="PANTHER" id="PTHR35526">
    <property type="entry name" value="ANTI-SIGMA-F FACTOR RSBW-RELATED"/>
    <property type="match status" value="1"/>
</dbReference>
<dbReference type="RefSeq" id="WP_184965009.1">
    <property type="nucleotide sequence ID" value="NZ_JACHIN010000006.1"/>
</dbReference>
<reference evidence="3 4" key="1">
    <citation type="submission" date="2020-08" db="EMBL/GenBank/DDBJ databases">
        <title>Genomic Encyclopedia of Type Strains, Phase IV (KMG-IV): sequencing the most valuable type-strain genomes for metagenomic binning, comparative biology and taxonomic classification.</title>
        <authorList>
            <person name="Goeker M."/>
        </authorList>
    </citation>
    <scope>NUCLEOTIDE SEQUENCE [LARGE SCALE GENOMIC DNA]</scope>
    <source>
        <strain evidence="3 4">DSM 45385</strain>
    </source>
</reference>
<dbReference type="EMBL" id="JACHIN010000006">
    <property type="protein sequence ID" value="MBB5079414.1"/>
    <property type="molecule type" value="Genomic_DNA"/>
</dbReference>
<organism evidence="3 4">
    <name type="scientific">Nonomuraea endophytica</name>
    <dbReference type="NCBI Taxonomy" id="714136"/>
    <lineage>
        <taxon>Bacteria</taxon>
        <taxon>Bacillati</taxon>
        <taxon>Actinomycetota</taxon>
        <taxon>Actinomycetes</taxon>
        <taxon>Streptosporangiales</taxon>
        <taxon>Streptosporangiaceae</taxon>
        <taxon>Nonomuraea</taxon>
    </lineage>
</organism>
<sequence length="136" mass="14807">METLTTPGESTIVSWSLPPHLRSAAEARRHTAGYLNSCGFHDTDTSVLLVSELVTNALRYAPGPVTLTVWLIDGLLRCEVEDTSAQPPAWHEPAVHAEGHRGLYLLDALACCWGFVRTGEGKAVWFELPVSGEHDA</sequence>
<keyword evidence="4" id="KW-1185">Reference proteome</keyword>
<dbReference type="GO" id="GO:0004674">
    <property type="term" value="F:protein serine/threonine kinase activity"/>
    <property type="evidence" value="ECO:0007669"/>
    <property type="project" value="UniProtKB-KW"/>
</dbReference>
<dbReference type="SUPFAM" id="SSF55874">
    <property type="entry name" value="ATPase domain of HSP90 chaperone/DNA topoisomerase II/histidine kinase"/>
    <property type="match status" value="1"/>
</dbReference>
<dbReference type="Pfam" id="PF13581">
    <property type="entry name" value="HATPase_c_2"/>
    <property type="match status" value="1"/>
</dbReference>
<evidence type="ECO:0000313" key="4">
    <source>
        <dbReference type="Proteomes" id="UP000568380"/>
    </source>
</evidence>
<dbReference type="PANTHER" id="PTHR35526:SF3">
    <property type="entry name" value="ANTI-SIGMA-F FACTOR RSBW"/>
    <property type="match status" value="1"/>
</dbReference>
<keyword evidence="1" id="KW-0418">Kinase</keyword>
<dbReference type="CDD" id="cd16936">
    <property type="entry name" value="HATPase_RsbW-like"/>
    <property type="match status" value="1"/>
</dbReference>
<dbReference type="InterPro" id="IPR036890">
    <property type="entry name" value="HATPase_C_sf"/>
</dbReference>
<proteinExistence type="predicted"/>
<evidence type="ECO:0000259" key="2">
    <source>
        <dbReference type="Pfam" id="PF13581"/>
    </source>
</evidence>
<dbReference type="AlphaFoldDB" id="A0A7W8A5J9"/>
<comment type="caution">
    <text evidence="3">The sequence shown here is derived from an EMBL/GenBank/DDBJ whole genome shotgun (WGS) entry which is preliminary data.</text>
</comment>
<feature type="domain" description="Histidine kinase/HSP90-like ATPase" evidence="2">
    <location>
        <begin position="18"/>
        <end position="126"/>
    </location>
</feature>
<dbReference type="Proteomes" id="UP000568380">
    <property type="component" value="Unassembled WGS sequence"/>
</dbReference>
<keyword evidence="1" id="KW-0808">Transferase</keyword>
<accession>A0A7W8A5J9</accession>